<comment type="caution">
    <text evidence="6">The sequence shown here is derived from an EMBL/GenBank/DDBJ whole genome shotgun (WGS) entry which is preliminary data.</text>
</comment>
<dbReference type="Proteomes" id="UP000677228">
    <property type="component" value="Unassembled WGS sequence"/>
</dbReference>
<dbReference type="GO" id="GO:0003723">
    <property type="term" value="F:RNA binding"/>
    <property type="evidence" value="ECO:0007669"/>
    <property type="project" value="TreeGrafter"/>
</dbReference>
<feature type="region of interest" description="Disordered" evidence="4">
    <location>
        <begin position="1"/>
        <end position="91"/>
    </location>
</feature>
<accession>A0A8S2EFN0</accession>
<reference evidence="6" key="1">
    <citation type="submission" date="2021-02" db="EMBL/GenBank/DDBJ databases">
        <authorList>
            <person name="Nowell W R."/>
        </authorList>
    </citation>
    <scope>NUCLEOTIDE SEQUENCE</scope>
</reference>
<dbReference type="PANTHER" id="PTHR14369:SF0">
    <property type="entry name" value="SURFEIT LOCUS PROTEIN 6"/>
    <property type="match status" value="1"/>
</dbReference>
<dbReference type="InterPro" id="IPR007019">
    <property type="entry name" value="SURF6"/>
</dbReference>
<evidence type="ECO:0000256" key="4">
    <source>
        <dbReference type="SAM" id="MobiDB-lite"/>
    </source>
</evidence>
<gene>
    <name evidence="6" type="ORF">OVA965_LOCUS20697</name>
    <name evidence="7" type="ORF">TMI583_LOCUS21154</name>
</gene>
<dbReference type="Pfam" id="PF04935">
    <property type="entry name" value="SURF6"/>
    <property type="match status" value="1"/>
</dbReference>
<evidence type="ECO:0000256" key="1">
    <source>
        <dbReference type="ARBA" id="ARBA00004123"/>
    </source>
</evidence>
<dbReference type="EMBL" id="CAJOBA010022276">
    <property type="protein sequence ID" value="CAF3916206.1"/>
    <property type="molecule type" value="Genomic_DNA"/>
</dbReference>
<organism evidence="6 8">
    <name type="scientific">Didymodactylos carnosus</name>
    <dbReference type="NCBI Taxonomy" id="1234261"/>
    <lineage>
        <taxon>Eukaryota</taxon>
        <taxon>Metazoa</taxon>
        <taxon>Spiralia</taxon>
        <taxon>Gnathifera</taxon>
        <taxon>Rotifera</taxon>
        <taxon>Eurotatoria</taxon>
        <taxon>Bdelloidea</taxon>
        <taxon>Philodinida</taxon>
        <taxon>Philodinidae</taxon>
        <taxon>Didymodactylos</taxon>
    </lineage>
</organism>
<dbReference type="AlphaFoldDB" id="A0A8S2EFN0"/>
<evidence type="ECO:0000256" key="2">
    <source>
        <dbReference type="ARBA" id="ARBA00005904"/>
    </source>
</evidence>
<feature type="compositionally biased region" description="Basic and acidic residues" evidence="4">
    <location>
        <begin position="175"/>
        <end position="206"/>
    </location>
</feature>
<dbReference type="GO" id="GO:0042273">
    <property type="term" value="P:ribosomal large subunit biogenesis"/>
    <property type="evidence" value="ECO:0007669"/>
    <property type="project" value="TreeGrafter"/>
</dbReference>
<keyword evidence="3" id="KW-0539">Nucleus</keyword>
<feature type="compositionally biased region" description="Basic and acidic residues" evidence="4">
    <location>
        <begin position="1"/>
        <end position="82"/>
    </location>
</feature>
<dbReference type="GO" id="GO:0005730">
    <property type="term" value="C:nucleolus"/>
    <property type="evidence" value="ECO:0007669"/>
    <property type="project" value="TreeGrafter"/>
</dbReference>
<comment type="similarity">
    <text evidence="2">Belongs to the SURF6 family.</text>
</comment>
<comment type="subcellular location">
    <subcellularLocation>
        <location evidence="1">Nucleus</location>
    </subcellularLocation>
</comment>
<evidence type="ECO:0000313" key="7">
    <source>
        <dbReference type="EMBL" id="CAF3916206.1"/>
    </source>
</evidence>
<evidence type="ECO:0000259" key="5">
    <source>
        <dbReference type="Pfam" id="PF04935"/>
    </source>
</evidence>
<evidence type="ECO:0000313" key="8">
    <source>
        <dbReference type="Proteomes" id="UP000677228"/>
    </source>
</evidence>
<dbReference type="GO" id="GO:0042274">
    <property type="term" value="P:ribosomal small subunit biogenesis"/>
    <property type="evidence" value="ECO:0007669"/>
    <property type="project" value="TreeGrafter"/>
</dbReference>
<proteinExistence type="inferred from homology"/>
<evidence type="ECO:0000313" key="6">
    <source>
        <dbReference type="EMBL" id="CAF1131955.1"/>
    </source>
</evidence>
<feature type="non-terminal residue" evidence="6">
    <location>
        <position position="1"/>
    </location>
</feature>
<feature type="compositionally biased region" description="Basic residues" evidence="4">
    <location>
        <begin position="162"/>
        <end position="174"/>
    </location>
</feature>
<dbReference type="Proteomes" id="UP000682733">
    <property type="component" value="Unassembled WGS sequence"/>
</dbReference>
<dbReference type="InterPro" id="IPR029190">
    <property type="entry name" value="Rrp14/SURF6_C"/>
</dbReference>
<feature type="region of interest" description="Disordered" evidence="4">
    <location>
        <begin position="162"/>
        <end position="213"/>
    </location>
</feature>
<dbReference type="GO" id="GO:0003677">
    <property type="term" value="F:DNA binding"/>
    <property type="evidence" value="ECO:0007669"/>
    <property type="project" value="TreeGrafter"/>
</dbReference>
<dbReference type="PANTHER" id="PTHR14369">
    <property type="entry name" value="SURFEIT LOCUS PROTEIN 6"/>
    <property type="match status" value="1"/>
</dbReference>
<evidence type="ECO:0000256" key="3">
    <source>
        <dbReference type="ARBA" id="ARBA00023242"/>
    </source>
</evidence>
<dbReference type="EMBL" id="CAJNOK010011094">
    <property type="protein sequence ID" value="CAF1131955.1"/>
    <property type="molecule type" value="Genomic_DNA"/>
</dbReference>
<feature type="domain" description="Ribosomal RNA-processing protein 14/surfeit locus protein 6 C-terminal" evidence="5">
    <location>
        <begin position="5"/>
        <end position="211"/>
    </location>
</feature>
<sequence>QKLVEHRENKERDERATEEKRKIELDEEQKEKERIELECEKNQKGDEEKQLQKGKEKFRCQRQKEKQQLRSKGTAEETRLQNERQASQHPMIGRMYTLRQSMNLILVTTNYLQNEQSSLSQIRDENPLEAHKLDSEVLWSNALLKAQGATVRDKVQMLKKSIKKQKKLKQRSTKKWQERLEQTEKLHSDKQQKRVENLQKRKDEKKAKQKKQMSVEDLLQKDLKMAVGSKIRIAVSSLPTDITCEEFINKLKTMKDIENFLQKNDNADAVIILSVKNDNDGPSRQLGLFVQKFEYINKLNSYIRQDTHGLDLQERPIPINQARLKLFNQKNVQASSDEILSIMEQYVKNFDQ</sequence>
<name>A0A8S2EFN0_9BILA</name>
<protein>
    <recommendedName>
        <fullName evidence="5">Ribosomal RNA-processing protein 14/surfeit locus protein 6 C-terminal domain-containing protein</fullName>
    </recommendedName>
</protein>